<gene>
    <name evidence="1" type="ORF">PG993_004995</name>
</gene>
<name>A0ABR1TEC9_9PEZI</name>
<evidence type="ECO:0000313" key="2">
    <source>
        <dbReference type="Proteomes" id="UP001444661"/>
    </source>
</evidence>
<accession>A0ABR1TEC9</accession>
<organism evidence="1 2">
    <name type="scientific">Apiospora rasikravindrae</name>
    <dbReference type="NCBI Taxonomy" id="990691"/>
    <lineage>
        <taxon>Eukaryota</taxon>
        <taxon>Fungi</taxon>
        <taxon>Dikarya</taxon>
        <taxon>Ascomycota</taxon>
        <taxon>Pezizomycotina</taxon>
        <taxon>Sordariomycetes</taxon>
        <taxon>Xylariomycetidae</taxon>
        <taxon>Amphisphaeriales</taxon>
        <taxon>Apiosporaceae</taxon>
        <taxon>Apiospora</taxon>
    </lineage>
</organism>
<dbReference type="EMBL" id="JAQQWK010000003">
    <property type="protein sequence ID" value="KAK8044971.1"/>
    <property type="molecule type" value="Genomic_DNA"/>
</dbReference>
<dbReference type="Proteomes" id="UP001444661">
    <property type="component" value="Unassembled WGS sequence"/>
</dbReference>
<reference evidence="1 2" key="1">
    <citation type="submission" date="2023-01" db="EMBL/GenBank/DDBJ databases">
        <title>Analysis of 21 Apiospora genomes using comparative genomics revels a genus with tremendous synthesis potential of carbohydrate active enzymes and secondary metabolites.</title>
        <authorList>
            <person name="Sorensen T."/>
        </authorList>
    </citation>
    <scope>NUCLEOTIDE SEQUENCE [LARGE SCALE GENOMIC DNA]</scope>
    <source>
        <strain evidence="1 2">CBS 33761</strain>
    </source>
</reference>
<protein>
    <submittedName>
        <fullName evidence="1">Uncharacterized protein</fullName>
    </submittedName>
</protein>
<proteinExistence type="predicted"/>
<sequence>MVWPMPTTTVGLSSFKVIPMPTSPPPVSSTQAPSMTTTVAPAWTSIETNPALYNMALTTTFTQPPQCSGEVITQMAWRGSRLWENAINPLATSTVTTCYPSQFYSSVMGTVNSIALPAFEKLVCPPQLERRDVQRHLRHMLSQWIRHRGSVLCRHAREAILWCSVYVAFGTQPAVRYYFLRHSFVLGCRSYPSS</sequence>
<comment type="caution">
    <text evidence="1">The sequence shown here is derived from an EMBL/GenBank/DDBJ whole genome shotgun (WGS) entry which is preliminary data.</text>
</comment>
<keyword evidence="2" id="KW-1185">Reference proteome</keyword>
<evidence type="ECO:0000313" key="1">
    <source>
        <dbReference type="EMBL" id="KAK8044971.1"/>
    </source>
</evidence>